<evidence type="ECO:0000313" key="2">
    <source>
        <dbReference type="EMBL" id="TQE99020.1"/>
    </source>
</evidence>
<protein>
    <submittedName>
        <fullName evidence="2">Sulfotransferase domain-containing protein</fullName>
    </submittedName>
</protein>
<dbReference type="InterPro" id="IPR027417">
    <property type="entry name" value="P-loop_NTPase"/>
</dbReference>
<comment type="caution">
    <text evidence="2">The sequence shown here is derived from an EMBL/GenBank/DDBJ whole genome shotgun (WGS) entry which is preliminary data.</text>
</comment>
<evidence type="ECO:0000256" key="1">
    <source>
        <dbReference type="ARBA" id="ARBA00022679"/>
    </source>
</evidence>
<dbReference type="SUPFAM" id="SSF52540">
    <property type="entry name" value="P-loop containing nucleoside triphosphate hydrolases"/>
    <property type="match status" value="1"/>
</dbReference>
<organism evidence="2 3">
    <name type="scientific">Spiribacter salinus</name>
    <dbReference type="NCBI Taxonomy" id="1335746"/>
    <lineage>
        <taxon>Bacteria</taxon>
        <taxon>Pseudomonadati</taxon>
        <taxon>Pseudomonadota</taxon>
        <taxon>Gammaproteobacteria</taxon>
        <taxon>Chromatiales</taxon>
        <taxon>Ectothiorhodospiraceae</taxon>
        <taxon>Spiribacter</taxon>
    </lineage>
</organism>
<dbReference type="Proteomes" id="UP000315400">
    <property type="component" value="Unassembled WGS sequence"/>
</dbReference>
<sequence length="303" mass="34340">MSFPPELFLIGAQKSGTTYLAGMLGRQRGITLAEPKEPHFFTREWRRGLNWYRACFPESANGILLDASPSYSAAPVHLGPTSASNPETSALAGVPQRIREVAPAARFLYLMRHPVDRMWSSYWHDVRYRGLRRPFEDAIEVDPRYRNASNYLAQIELYQRCFPEDRFLFLLFEDLASRPQSVLRECLDFLGMERNDASEGSASGRHGGYVPVGPARAAVHAVRRSPALNQLQTLLWGKLPRSTQRWIKRSMTRPVPEMPAATRRALEAEFSTMVSPLERLTGRNLECWDLRSDPSPVHPASGQ</sequence>
<reference evidence="2 3" key="1">
    <citation type="submission" date="2019-06" db="EMBL/GenBank/DDBJ databases">
        <title>Metagenome assembled Genome of Spiribacter salinus SL48-SHIP from the microbial mat of Salt Lake 48 (Novosibirsk region, Russia).</title>
        <authorList>
            <person name="Shipova A."/>
            <person name="Rozanov A.S."/>
            <person name="Bryanskaya A.V."/>
            <person name="Peltek S.E."/>
        </authorList>
    </citation>
    <scope>NUCLEOTIDE SEQUENCE [LARGE SCALE GENOMIC DNA]</scope>
    <source>
        <strain evidence="2">SL48-SHIP-2</strain>
    </source>
</reference>
<dbReference type="Pfam" id="PF13469">
    <property type="entry name" value="Sulfotransfer_3"/>
    <property type="match status" value="1"/>
</dbReference>
<dbReference type="InterPro" id="IPR037359">
    <property type="entry name" value="NST/OST"/>
</dbReference>
<proteinExistence type="predicted"/>
<dbReference type="PANTHER" id="PTHR10605:SF56">
    <property type="entry name" value="BIFUNCTIONAL HEPARAN SULFATE N-DEACETYLASE_N-SULFOTRANSFERASE"/>
    <property type="match status" value="1"/>
</dbReference>
<keyword evidence="1 2" id="KW-0808">Transferase</keyword>
<accession>A0A540VQI3</accession>
<dbReference type="AlphaFoldDB" id="A0A540VQI3"/>
<dbReference type="PANTHER" id="PTHR10605">
    <property type="entry name" value="HEPARAN SULFATE SULFOTRANSFERASE"/>
    <property type="match status" value="1"/>
</dbReference>
<dbReference type="EMBL" id="VIFK01000101">
    <property type="protein sequence ID" value="TQE99020.1"/>
    <property type="molecule type" value="Genomic_DNA"/>
</dbReference>
<evidence type="ECO:0000313" key="3">
    <source>
        <dbReference type="Proteomes" id="UP000315400"/>
    </source>
</evidence>
<dbReference type="GO" id="GO:0008146">
    <property type="term" value="F:sulfotransferase activity"/>
    <property type="evidence" value="ECO:0007669"/>
    <property type="project" value="InterPro"/>
</dbReference>
<gene>
    <name evidence="2" type="ORF">FKY71_10800</name>
</gene>
<name>A0A540VQI3_9GAMM</name>
<dbReference type="Gene3D" id="3.40.50.300">
    <property type="entry name" value="P-loop containing nucleotide triphosphate hydrolases"/>
    <property type="match status" value="1"/>
</dbReference>